<name>A0A0V0HTI1_SOLCH</name>
<accession>A0A0V0HTI1</accession>
<proteinExistence type="predicted"/>
<organism evidence="1">
    <name type="scientific">Solanum chacoense</name>
    <name type="common">Chaco potato</name>
    <dbReference type="NCBI Taxonomy" id="4108"/>
    <lineage>
        <taxon>Eukaryota</taxon>
        <taxon>Viridiplantae</taxon>
        <taxon>Streptophyta</taxon>
        <taxon>Embryophyta</taxon>
        <taxon>Tracheophyta</taxon>
        <taxon>Spermatophyta</taxon>
        <taxon>Magnoliopsida</taxon>
        <taxon>eudicotyledons</taxon>
        <taxon>Gunneridae</taxon>
        <taxon>Pentapetalae</taxon>
        <taxon>asterids</taxon>
        <taxon>lamiids</taxon>
        <taxon>Solanales</taxon>
        <taxon>Solanaceae</taxon>
        <taxon>Solanoideae</taxon>
        <taxon>Solaneae</taxon>
        <taxon>Solanum</taxon>
    </lineage>
</organism>
<reference evidence="1" key="1">
    <citation type="submission" date="2015-12" db="EMBL/GenBank/DDBJ databases">
        <title>Gene expression during late stages of embryo sac development: a critical building block for successful pollen-pistil interactions.</title>
        <authorList>
            <person name="Liu Y."/>
            <person name="Joly V."/>
            <person name="Sabar M."/>
            <person name="Matton D.P."/>
        </authorList>
    </citation>
    <scope>NUCLEOTIDE SEQUENCE</scope>
</reference>
<protein>
    <submittedName>
        <fullName evidence="1">Putative ovule protein</fullName>
    </submittedName>
</protein>
<dbReference type="EMBL" id="GEDG01015466">
    <property type="protein sequence ID" value="JAP23443.1"/>
    <property type="molecule type" value="Transcribed_RNA"/>
</dbReference>
<sequence length="123" mass="13956">MTKLLKGLSDFTRISLLMTILTPDYSSLNILHRCITKEDNDMFCTLPTLKELLDCVFSLDLDSAPRLDGLSGYFYQNTYSIIASDLHKAVTAFFTGDILPKNCILILVLFLFLRLITPNLFLI</sequence>
<dbReference type="AlphaFoldDB" id="A0A0V0HTI1"/>
<evidence type="ECO:0000313" key="1">
    <source>
        <dbReference type="EMBL" id="JAP23443.1"/>
    </source>
</evidence>